<name>A0A9P7RTM2_9AGAR</name>
<accession>A0A9P7RTM2</accession>
<proteinExistence type="predicted"/>
<comment type="caution">
    <text evidence="1">The sequence shown here is derived from an EMBL/GenBank/DDBJ whole genome shotgun (WGS) entry which is preliminary data.</text>
</comment>
<sequence>MKSNRAEIDPLHTEDRTRIDWSRWALNVERTTCVRSALECHFSVSTRSGDSGGFRYTPDTRRSTKIIDLGSDNGDWDRNRSSCIFIKNQYLNPIAESTNQLILILRIQLSKLLVGKRS</sequence>
<reference evidence="1" key="1">
    <citation type="journal article" date="2021" name="Genome Biol. Evol.">
        <title>The assembled and annotated genome of the fairy-ring fungus Marasmius oreades.</title>
        <authorList>
            <person name="Hiltunen M."/>
            <person name="Ament-Velasquez S.L."/>
            <person name="Johannesson H."/>
        </authorList>
    </citation>
    <scope>NUCLEOTIDE SEQUENCE</scope>
    <source>
        <strain evidence="1">03SP1</strain>
    </source>
</reference>
<organism evidence="1 2">
    <name type="scientific">Marasmius oreades</name>
    <name type="common">fairy-ring Marasmius</name>
    <dbReference type="NCBI Taxonomy" id="181124"/>
    <lineage>
        <taxon>Eukaryota</taxon>
        <taxon>Fungi</taxon>
        <taxon>Dikarya</taxon>
        <taxon>Basidiomycota</taxon>
        <taxon>Agaricomycotina</taxon>
        <taxon>Agaricomycetes</taxon>
        <taxon>Agaricomycetidae</taxon>
        <taxon>Agaricales</taxon>
        <taxon>Marasmiineae</taxon>
        <taxon>Marasmiaceae</taxon>
        <taxon>Marasmius</taxon>
    </lineage>
</organism>
<dbReference type="Proteomes" id="UP001049176">
    <property type="component" value="Chromosome 7"/>
</dbReference>
<protein>
    <submittedName>
        <fullName evidence="1">Uncharacterized protein</fullName>
    </submittedName>
</protein>
<keyword evidence="2" id="KW-1185">Reference proteome</keyword>
<dbReference type="EMBL" id="CM032187">
    <property type="protein sequence ID" value="KAG7089155.1"/>
    <property type="molecule type" value="Genomic_DNA"/>
</dbReference>
<gene>
    <name evidence="1" type="ORF">E1B28_010861</name>
</gene>
<evidence type="ECO:0000313" key="2">
    <source>
        <dbReference type="Proteomes" id="UP001049176"/>
    </source>
</evidence>
<dbReference type="RefSeq" id="XP_043005625.1">
    <property type="nucleotide sequence ID" value="XM_043155843.1"/>
</dbReference>
<dbReference type="KEGG" id="more:E1B28_010861"/>
<dbReference type="GeneID" id="66079936"/>
<dbReference type="AlphaFoldDB" id="A0A9P7RTM2"/>
<evidence type="ECO:0000313" key="1">
    <source>
        <dbReference type="EMBL" id="KAG7089155.1"/>
    </source>
</evidence>